<protein>
    <submittedName>
        <fullName evidence="2">Uncharacterized protein</fullName>
    </submittedName>
</protein>
<keyword evidence="1" id="KW-0812">Transmembrane</keyword>
<feature type="transmembrane region" description="Helical" evidence="1">
    <location>
        <begin position="54"/>
        <end position="77"/>
    </location>
</feature>
<dbReference type="AlphaFoldDB" id="A0A5N5WZI3"/>
<evidence type="ECO:0000313" key="2">
    <source>
        <dbReference type="EMBL" id="KAB8073911.1"/>
    </source>
</evidence>
<organism evidence="2 3">
    <name type="scientific">Aspergillus leporis</name>
    <dbReference type="NCBI Taxonomy" id="41062"/>
    <lineage>
        <taxon>Eukaryota</taxon>
        <taxon>Fungi</taxon>
        <taxon>Dikarya</taxon>
        <taxon>Ascomycota</taxon>
        <taxon>Pezizomycotina</taxon>
        <taxon>Eurotiomycetes</taxon>
        <taxon>Eurotiomycetidae</taxon>
        <taxon>Eurotiales</taxon>
        <taxon>Aspergillaceae</taxon>
        <taxon>Aspergillus</taxon>
        <taxon>Aspergillus subgen. Circumdati</taxon>
    </lineage>
</organism>
<evidence type="ECO:0000256" key="1">
    <source>
        <dbReference type="SAM" id="Phobius"/>
    </source>
</evidence>
<feature type="transmembrane region" description="Helical" evidence="1">
    <location>
        <begin position="12"/>
        <end position="34"/>
    </location>
</feature>
<feature type="transmembrane region" description="Helical" evidence="1">
    <location>
        <begin position="89"/>
        <end position="116"/>
    </location>
</feature>
<keyword evidence="3" id="KW-1185">Reference proteome</keyword>
<name>A0A5N5WZI3_9EURO</name>
<accession>A0A5N5WZI3</accession>
<evidence type="ECO:0000313" key="3">
    <source>
        <dbReference type="Proteomes" id="UP000326565"/>
    </source>
</evidence>
<dbReference type="EMBL" id="ML732218">
    <property type="protein sequence ID" value="KAB8073911.1"/>
    <property type="molecule type" value="Genomic_DNA"/>
</dbReference>
<keyword evidence="1" id="KW-0472">Membrane</keyword>
<sequence>MLSITAILISEPLSLHLSINVWHDACLLLIWIASSGHEYAHGVSFPEHSALCHLFFFLLHNLSFSLVTLEQIILHYLDVKRFSFVSSCFAYSLTLMVLLGAFFWPLVFMSIFLRWLPSVLATKYH</sequence>
<dbReference type="Proteomes" id="UP000326565">
    <property type="component" value="Unassembled WGS sequence"/>
</dbReference>
<gene>
    <name evidence="2" type="ORF">BDV29DRAFT_130886</name>
</gene>
<reference evidence="2 3" key="1">
    <citation type="submission" date="2019-04" db="EMBL/GenBank/DDBJ databases">
        <title>Friends and foes A comparative genomics study of 23 Aspergillus species from section Flavi.</title>
        <authorList>
            <consortium name="DOE Joint Genome Institute"/>
            <person name="Kjaerbolling I."/>
            <person name="Vesth T."/>
            <person name="Frisvad J.C."/>
            <person name="Nybo J.L."/>
            <person name="Theobald S."/>
            <person name="Kildgaard S."/>
            <person name="Isbrandt T."/>
            <person name="Kuo A."/>
            <person name="Sato A."/>
            <person name="Lyhne E.K."/>
            <person name="Kogle M.E."/>
            <person name="Wiebenga A."/>
            <person name="Kun R.S."/>
            <person name="Lubbers R.J."/>
            <person name="Makela M.R."/>
            <person name="Barry K."/>
            <person name="Chovatia M."/>
            <person name="Clum A."/>
            <person name="Daum C."/>
            <person name="Haridas S."/>
            <person name="He G."/>
            <person name="LaButti K."/>
            <person name="Lipzen A."/>
            <person name="Mondo S."/>
            <person name="Riley R."/>
            <person name="Salamov A."/>
            <person name="Simmons B.A."/>
            <person name="Magnuson J.K."/>
            <person name="Henrissat B."/>
            <person name="Mortensen U.H."/>
            <person name="Larsen T.O."/>
            <person name="Devries R.P."/>
            <person name="Grigoriev I.V."/>
            <person name="Machida M."/>
            <person name="Baker S.E."/>
            <person name="Andersen M.R."/>
        </authorList>
    </citation>
    <scope>NUCLEOTIDE SEQUENCE [LARGE SCALE GENOMIC DNA]</scope>
    <source>
        <strain evidence="2 3">CBS 151.66</strain>
    </source>
</reference>
<proteinExistence type="predicted"/>
<keyword evidence="1" id="KW-1133">Transmembrane helix</keyword>